<accession>A0A0S2TDI5</accession>
<name>A0A0S2TDI5_9GAMM</name>
<evidence type="ECO:0000313" key="2">
    <source>
        <dbReference type="Proteomes" id="UP000055136"/>
    </source>
</evidence>
<protein>
    <submittedName>
        <fullName evidence="1">Uncharacterized protein</fullName>
    </submittedName>
</protein>
<dbReference type="KEGG" id="tee:Tel_08605"/>
<dbReference type="EMBL" id="CP013099">
    <property type="protein sequence ID" value="ALP53211.1"/>
    <property type="molecule type" value="Genomic_DNA"/>
</dbReference>
<gene>
    <name evidence="1" type="ORF">Tel_08605</name>
</gene>
<dbReference type="AlphaFoldDB" id="A0A0S2TDI5"/>
<evidence type="ECO:0000313" key="1">
    <source>
        <dbReference type="EMBL" id="ALP53211.1"/>
    </source>
</evidence>
<sequence>MMPEDKRVVLQNFSDVCQKYSARLKGVKKIGLMPTPHRIPFEKLKAALELLIEKMPDGGVIKLHPGFRKMPESRQHLNSLLQNISPGNVEFCDDSVVLELEMLAEPKTLIGARSSLTKYAEGFGSDFEYVEFDGYTAPNN</sequence>
<organism evidence="1 2">
    <name type="scientific">Candidatus Tenderia electrophaga</name>
    <dbReference type="NCBI Taxonomy" id="1748243"/>
    <lineage>
        <taxon>Bacteria</taxon>
        <taxon>Pseudomonadati</taxon>
        <taxon>Pseudomonadota</taxon>
        <taxon>Gammaproteobacteria</taxon>
        <taxon>Candidatus Tenderiales</taxon>
        <taxon>Candidatus Tenderiaceae</taxon>
        <taxon>Candidatus Tenderia</taxon>
    </lineage>
</organism>
<dbReference type="Proteomes" id="UP000055136">
    <property type="component" value="Chromosome"/>
</dbReference>
<keyword evidence="2" id="KW-1185">Reference proteome</keyword>
<proteinExistence type="predicted"/>
<reference evidence="1" key="1">
    <citation type="submission" date="2015-10" db="EMBL/GenBank/DDBJ databases">
        <title>Description of Candidatus Tenderia electrophaga gen. nov, sp. nov., an Uncultivated Electroautotroph from a Biocathode Enrichment.</title>
        <authorList>
            <person name="Eddie B.J."/>
            <person name="Malanoski A.P."/>
            <person name="Wang Z."/>
            <person name="Hall R.J."/>
            <person name="Oh S.D."/>
            <person name="Heiner C."/>
            <person name="Lin B."/>
            <person name="Strycharz-Glaven S.M."/>
        </authorList>
    </citation>
    <scope>NUCLEOTIDE SEQUENCE [LARGE SCALE GENOMIC DNA]</scope>
    <source>
        <strain evidence="1">NRL1</strain>
    </source>
</reference>